<organism evidence="1 2">
    <name type="scientific">Algibacter aquimarinus</name>
    <dbReference type="NCBI Taxonomy" id="1136748"/>
    <lineage>
        <taxon>Bacteria</taxon>
        <taxon>Pseudomonadati</taxon>
        <taxon>Bacteroidota</taxon>
        <taxon>Flavobacteriia</taxon>
        <taxon>Flavobacteriales</taxon>
        <taxon>Flavobacteriaceae</taxon>
        <taxon>Algibacter</taxon>
    </lineage>
</organism>
<keyword evidence="2" id="KW-1185">Reference proteome</keyword>
<reference evidence="2" key="1">
    <citation type="journal article" date="2019" name="Int. J. Syst. Evol. Microbiol.">
        <title>The Global Catalogue of Microorganisms (GCM) 10K type strain sequencing project: providing services to taxonomists for standard genome sequencing and annotation.</title>
        <authorList>
            <consortium name="The Broad Institute Genomics Platform"/>
            <consortium name="The Broad Institute Genome Sequencing Center for Infectious Disease"/>
            <person name="Wu L."/>
            <person name="Ma J."/>
        </authorList>
    </citation>
    <scope>NUCLEOTIDE SEQUENCE [LARGE SCALE GENOMIC DNA]</scope>
    <source>
        <strain evidence="2">JCM 18287</strain>
    </source>
</reference>
<sequence>MDDVENGIIPNDLQKAFDENLRSFENYQNFSKGYRKNYLSWLHSAKRKETREKRINQIIELCSKNIKSRENW</sequence>
<dbReference type="Proteomes" id="UP001501692">
    <property type="component" value="Unassembled WGS sequence"/>
</dbReference>
<evidence type="ECO:0000313" key="1">
    <source>
        <dbReference type="EMBL" id="GAA4961442.1"/>
    </source>
</evidence>
<gene>
    <name evidence="1" type="ORF">GCM10023315_06830</name>
</gene>
<dbReference type="RefSeq" id="WP_345164571.1">
    <property type="nucleotide sequence ID" value="NZ_BAABJK010000004.1"/>
</dbReference>
<evidence type="ECO:0008006" key="3">
    <source>
        <dbReference type="Google" id="ProtNLM"/>
    </source>
</evidence>
<dbReference type="Pfam" id="PF13376">
    <property type="entry name" value="OmdA"/>
    <property type="match status" value="1"/>
</dbReference>
<comment type="caution">
    <text evidence="1">The sequence shown here is derived from an EMBL/GenBank/DDBJ whole genome shotgun (WGS) entry which is preliminary data.</text>
</comment>
<accession>A0ABP9H6E6</accession>
<proteinExistence type="predicted"/>
<name>A0ABP9H6E6_9FLAO</name>
<evidence type="ECO:0000313" key="2">
    <source>
        <dbReference type="Proteomes" id="UP001501692"/>
    </source>
</evidence>
<protein>
    <recommendedName>
        <fullName evidence="3">Bacteriocin-protection, YdeI or OmpD-Associated</fullName>
    </recommendedName>
</protein>
<dbReference type="EMBL" id="BAABJK010000004">
    <property type="protein sequence ID" value="GAA4961442.1"/>
    <property type="molecule type" value="Genomic_DNA"/>
</dbReference>